<keyword evidence="1" id="KW-0812">Transmembrane</keyword>
<dbReference type="EMBL" id="BK015237">
    <property type="protein sequence ID" value="DAD97315.1"/>
    <property type="molecule type" value="Genomic_DNA"/>
</dbReference>
<name>A0A8S5NTD4_9CAUD</name>
<proteinExistence type="predicted"/>
<reference evidence="2" key="1">
    <citation type="journal article" date="2021" name="Proc. Natl. Acad. Sci. U.S.A.">
        <title>A Catalog of Tens of Thousands of Viruses from Human Metagenomes Reveals Hidden Associations with Chronic Diseases.</title>
        <authorList>
            <person name="Tisza M.J."/>
            <person name="Buck C.B."/>
        </authorList>
    </citation>
    <scope>NUCLEOTIDE SEQUENCE</scope>
    <source>
        <strain evidence="2">Ctzc413</strain>
    </source>
</reference>
<keyword evidence="1" id="KW-1133">Transmembrane helix</keyword>
<evidence type="ECO:0000256" key="1">
    <source>
        <dbReference type="SAM" id="Phobius"/>
    </source>
</evidence>
<sequence>MLSSDPSLTERMIIMVSWNDLFTFVIMLVAILTYIDTQRRHKK</sequence>
<evidence type="ECO:0008006" key="3">
    <source>
        <dbReference type="Google" id="ProtNLM"/>
    </source>
</evidence>
<feature type="transmembrane region" description="Helical" evidence="1">
    <location>
        <begin position="12"/>
        <end position="35"/>
    </location>
</feature>
<accession>A0A8S5NTD4</accession>
<keyword evidence="1" id="KW-0472">Membrane</keyword>
<evidence type="ECO:0000313" key="2">
    <source>
        <dbReference type="EMBL" id="DAD97315.1"/>
    </source>
</evidence>
<protein>
    <recommendedName>
        <fullName evidence="3">Holin</fullName>
    </recommendedName>
</protein>
<organism evidence="2">
    <name type="scientific">Myoviridae sp. ctzc413</name>
    <dbReference type="NCBI Taxonomy" id="2826721"/>
    <lineage>
        <taxon>Viruses</taxon>
        <taxon>Duplodnaviria</taxon>
        <taxon>Heunggongvirae</taxon>
        <taxon>Uroviricota</taxon>
        <taxon>Caudoviricetes</taxon>
    </lineage>
</organism>